<protein>
    <submittedName>
        <fullName evidence="2">Methyltransferase domain-containing protein</fullName>
    </submittedName>
</protein>
<dbReference type="Proteomes" id="UP001595764">
    <property type="component" value="Unassembled WGS sequence"/>
</dbReference>
<keyword evidence="3" id="KW-1185">Reference proteome</keyword>
<dbReference type="InterPro" id="IPR013216">
    <property type="entry name" value="Methyltransf_11"/>
</dbReference>
<dbReference type="Gene3D" id="3.40.50.150">
    <property type="entry name" value="Vaccinia Virus protein VP39"/>
    <property type="match status" value="1"/>
</dbReference>
<name>A0ABV7QSF2_9PSEU</name>
<gene>
    <name evidence="2" type="ORF">ACFORO_39150</name>
</gene>
<evidence type="ECO:0000313" key="3">
    <source>
        <dbReference type="Proteomes" id="UP001595764"/>
    </source>
</evidence>
<evidence type="ECO:0000313" key="2">
    <source>
        <dbReference type="EMBL" id="MFC3516237.1"/>
    </source>
</evidence>
<dbReference type="InterPro" id="IPR029063">
    <property type="entry name" value="SAM-dependent_MTases_sf"/>
</dbReference>
<sequence length="246" mass="25838">MSTETLIRLLDAADALPGAASLRARTYDLLRLDPGQAVADVGCGSGRAVAELAVRGAKAVGVDPDPGMLEAARQRWPQLDFQAGTAEALPLADGAVAGYRADKVFHDVRDLAAAFAEARRVLAPGGRIVLAGQDWDTVVIDSDDPALTRTIVHARAALVTNPSVARSYRTLLLDNGFIDVSVEVPTAVFTEATMLPMATGLAEAARAAGAIDRERADAWIAEQAARARDGRLFMAVPLFVAAATRP</sequence>
<dbReference type="SUPFAM" id="SSF53335">
    <property type="entry name" value="S-adenosyl-L-methionine-dependent methyltransferases"/>
    <property type="match status" value="1"/>
</dbReference>
<dbReference type="GO" id="GO:0008168">
    <property type="term" value="F:methyltransferase activity"/>
    <property type="evidence" value="ECO:0007669"/>
    <property type="project" value="UniProtKB-KW"/>
</dbReference>
<dbReference type="PANTHER" id="PTHR43591:SF24">
    <property type="entry name" value="2-METHOXY-6-POLYPRENYL-1,4-BENZOQUINOL METHYLASE, MITOCHONDRIAL"/>
    <property type="match status" value="1"/>
</dbReference>
<dbReference type="GO" id="GO:0032259">
    <property type="term" value="P:methylation"/>
    <property type="evidence" value="ECO:0007669"/>
    <property type="project" value="UniProtKB-KW"/>
</dbReference>
<keyword evidence="2" id="KW-0808">Transferase</keyword>
<dbReference type="RefSeq" id="WP_377871524.1">
    <property type="nucleotide sequence ID" value="NZ_JBHMAY010000030.1"/>
</dbReference>
<keyword evidence="2" id="KW-0489">Methyltransferase</keyword>
<proteinExistence type="predicted"/>
<dbReference type="Pfam" id="PF08241">
    <property type="entry name" value="Methyltransf_11"/>
    <property type="match status" value="1"/>
</dbReference>
<accession>A0ABV7QSF2</accession>
<dbReference type="EMBL" id="JBHRWI010000061">
    <property type="protein sequence ID" value="MFC3516237.1"/>
    <property type="molecule type" value="Genomic_DNA"/>
</dbReference>
<evidence type="ECO:0000259" key="1">
    <source>
        <dbReference type="Pfam" id="PF08241"/>
    </source>
</evidence>
<reference evidence="3" key="1">
    <citation type="journal article" date="2019" name="Int. J. Syst. Evol. Microbiol.">
        <title>The Global Catalogue of Microorganisms (GCM) 10K type strain sequencing project: providing services to taxonomists for standard genome sequencing and annotation.</title>
        <authorList>
            <consortium name="The Broad Institute Genomics Platform"/>
            <consortium name="The Broad Institute Genome Sequencing Center for Infectious Disease"/>
            <person name="Wu L."/>
            <person name="Ma J."/>
        </authorList>
    </citation>
    <scope>NUCLEOTIDE SEQUENCE [LARGE SCALE GENOMIC DNA]</scope>
    <source>
        <strain evidence="3">CGMCC 4.7682</strain>
    </source>
</reference>
<dbReference type="CDD" id="cd02440">
    <property type="entry name" value="AdoMet_MTases"/>
    <property type="match status" value="1"/>
</dbReference>
<dbReference type="PANTHER" id="PTHR43591">
    <property type="entry name" value="METHYLTRANSFERASE"/>
    <property type="match status" value="1"/>
</dbReference>
<organism evidence="2 3">
    <name type="scientific">Amycolatopsis halotolerans</name>
    <dbReference type="NCBI Taxonomy" id="330083"/>
    <lineage>
        <taxon>Bacteria</taxon>
        <taxon>Bacillati</taxon>
        <taxon>Actinomycetota</taxon>
        <taxon>Actinomycetes</taxon>
        <taxon>Pseudonocardiales</taxon>
        <taxon>Pseudonocardiaceae</taxon>
        <taxon>Amycolatopsis</taxon>
    </lineage>
</organism>
<comment type="caution">
    <text evidence="2">The sequence shown here is derived from an EMBL/GenBank/DDBJ whole genome shotgun (WGS) entry which is preliminary data.</text>
</comment>
<feature type="domain" description="Methyltransferase type 11" evidence="1">
    <location>
        <begin position="40"/>
        <end position="130"/>
    </location>
</feature>